<evidence type="ECO:0000313" key="1">
    <source>
        <dbReference type="EMBL" id="VWB84534.1"/>
    </source>
</evidence>
<protein>
    <submittedName>
        <fullName evidence="1">Uncharacterized protein</fullName>
    </submittedName>
</protein>
<gene>
    <name evidence="1" type="ORF">BDI24065_04055</name>
</gene>
<name>A0A6P2MPR5_9BURK</name>
<evidence type="ECO:0000313" key="2">
    <source>
        <dbReference type="Proteomes" id="UP000494125"/>
    </source>
</evidence>
<keyword evidence="2" id="KW-1185">Reference proteome</keyword>
<accession>A0A6P2MPR5</accession>
<dbReference type="AlphaFoldDB" id="A0A6P2MPR5"/>
<sequence>MNVSLASIIGIKEALKDNRDMVAKNSCQLFNGLPNRLPLRCTDSVNILPKHNRTRCSQRNLIKQLFVSCISSGNFEVPAIRSCHVIKVPRGSQHWRLP</sequence>
<reference evidence="1 2" key="1">
    <citation type="submission" date="2019-09" db="EMBL/GenBank/DDBJ databases">
        <authorList>
            <person name="Depoorter E."/>
        </authorList>
    </citation>
    <scope>NUCLEOTIDE SEQUENCE [LARGE SCALE GENOMIC DNA]</scope>
    <source>
        <strain evidence="1">LMG 24065</strain>
    </source>
</reference>
<organism evidence="1 2">
    <name type="scientific">Burkholderia diffusa</name>
    <dbReference type="NCBI Taxonomy" id="488732"/>
    <lineage>
        <taxon>Bacteria</taxon>
        <taxon>Pseudomonadati</taxon>
        <taxon>Pseudomonadota</taxon>
        <taxon>Betaproteobacteria</taxon>
        <taxon>Burkholderiales</taxon>
        <taxon>Burkholderiaceae</taxon>
        <taxon>Burkholderia</taxon>
        <taxon>Burkholderia cepacia complex</taxon>
    </lineage>
</organism>
<dbReference type="EMBL" id="CABVPN010000019">
    <property type="protein sequence ID" value="VWB84534.1"/>
    <property type="molecule type" value="Genomic_DNA"/>
</dbReference>
<proteinExistence type="predicted"/>
<dbReference type="Proteomes" id="UP000494125">
    <property type="component" value="Unassembled WGS sequence"/>
</dbReference>